<keyword evidence="8" id="KW-1185">Reference proteome</keyword>
<dbReference type="Pfam" id="PF01226">
    <property type="entry name" value="Form_Nir_trans"/>
    <property type="match status" value="1"/>
</dbReference>
<dbReference type="GO" id="GO:0015499">
    <property type="term" value="F:formate transmembrane transporter activity"/>
    <property type="evidence" value="ECO:0007669"/>
    <property type="project" value="TreeGrafter"/>
</dbReference>
<comment type="subcellular location">
    <subcellularLocation>
        <location evidence="1">Membrane</location>
        <topology evidence="1">Multi-pass membrane protein</topology>
    </subcellularLocation>
</comment>
<feature type="transmembrane region" description="Helical" evidence="6">
    <location>
        <begin position="102"/>
        <end position="123"/>
    </location>
</feature>
<dbReference type="Proteomes" id="UP000269097">
    <property type="component" value="Chromosome"/>
</dbReference>
<evidence type="ECO:0000256" key="3">
    <source>
        <dbReference type="ARBA" id="ARBA00022989"/>
    </source>
</evidence>
<sequence length="285" mass="30274">MDYVKPNQALDEIVEAGAAKADMGKGRMFVRGVLGGAILACATTLAFTAAAQTKIPMAGALIFPVGFVIIILLGLELVTGSFALIPLAVLRKRTTPGKMLANFAWVSIGHLVGCAVYGALYGLTITKMGTDMSNPLIQTIISASEAKTVAYKHLGFDGMLLVIVKAMLCNWMVTLGAVIAFTSSSTIGKIAAMWLPILIFFGQGFEHAVVNMFVIPTGMMLGADVSFGDWWLWNQIPVLFGNLIGGALFTGLLLYLSHKDHKKAPEKAGAMFPPASPAEATQYNT</sequence>
<proteinExistence type="inferred from homology"/>
<feature type="transmembrane region" description="Helical" evidence="6">
    <location>
        <begin position="235"/>
        <end position="256"/>
    </location>
</feature>
<organism evidence="7 8">
    <name type="scientific">Cohnella candidum</name>
    <dbReference type="NCBI Taxonomy" id="2674991"/>
    <lineage>
        <taxon>Bacteria</taxon>
        <taxon>Bacillati</taxon>
        <taxon>Bacillota</taxon>
        <taxon>Bacilli</taxon>
        <taxon>Bacillales</taxon>
        <taxon>Paenibacillaceae</taxon>
        <taxon>Cohnella</taxon>
    </lineage>
</organism>
<dbReference type="PANTHER" id="PTHR30520:SF6">
    <property type="entry name" value="FORMATE_NITRATE FAMILY TRANSPORTER (EUROFUNG)"/>
    <property type="match status" value="1"/>
</dbReference>
<feature type="transmembrane region" description="Helical" evidence="6">
    <location>
        <begin position="57"/>
        <end position="90"/>
    </location>
</feature>
<feature type="transmembrane region" description="Helical" evidence="6">
    <location>
        <begin position="159"/>
        <end position="181"/>
    </location>
</feature>
<reference evidence="7 8" key="1">
    <citation type="submission" date="2018-10" db="EMBL/GenBank/DDBJ databases">
        <title>Genome Sequence of Cohnella sp.</title>
        <authorList>
            <person name="Srinivasan S."/>
            <person name="Kim M.K."/>
        </authorList>
    </citation>
    <scope>NUCLEOTIDE SEQUENCE [LARGE SCALE GENOMIC DNA]</scope>
    <source>
        <strain evidence="7 8">18JY8-7</strain>
    </source>
</reference>
<dbReference type="Gene3D" id="1.20.1080.10">
    <property type="entry name" value="Glycerol uptake facilitator protein"/>
    <property type="match status" value="1"/>
</dbReference>
<dbReference type="KEGG" id="coh:EAV92_06670"/>
<dbReference type="GO" id="GO:0005886">
    <property type="term" value="C:plasma membrane"/>
    <property type="evidence" value="ECO:0007669"/>
    <property type="project" value="TreeGrafter"/>
</dbReference>
<dbReference type="InterPro" id="IPR000292">
    <property type="entry name" value="For/NO2_transpt"/>
</dbReference>
<evidence type="ECO:0000256" key="1">
    <source>
        <dbReference type="ARBA" id="ARBA00004141"/>
    </source>
</evidence>
<accession>A0A3G3JXN9</accession>
<keyword evidence="4 6" id="KW-0472">Membrane</keyword>
<evidence type="ECO:0000256" key="4">
    <source>
        <dbReference type="ARBA" id="ARBA00023136"/>
    </source>
</evidence>
<evidence type="ECO:0000256" key="5">
    <source>
        <dbReference type="ARBA" id="ARBA00049660"/>
    </source>
</evidence>
<feature type="transmembrane region" description="Helical" evidence="6">
    <location>
        <begin position="29"/>
        <end position="51"/>
    </location>
</feature>
<gene>
    <name evidence="7" type="ORF">EAV92_06670</name>
</gene>
<dbReference type="PANTHER" id="PTHR30520">
    <property type="entry name" value="FORMATE TRANSPORTER-RELATED"/>
    <property type="match status" value="1"/>
</dbReference>
<evidence type="ECO:0000313" key="7">
    <source>
        <dbReference type="EMBL" id="AYQ72279.1"/>
    </source>
</evidence>
<keyword evidence="3 6" id="KW-1133">Transmembrane helix</keyword>
<comment type="similarity">
    <text evidence="5">Belongs to the FNT transporter (TC 1.A.16) family.</text>
</comment>
<dbReference type="EMBL" id="CP033433">
    <property type="protein sequence ID" value="AYQ72279.1"/>
    <property type="molecule type" value="Genomic_DNA"/>
</dbReference>
<evidence type="ECO:0000256" key="2">
    <source>
        <dbReference type="ARBA" id="ARBA00022692"/>
    </source>
</evidence>
<name>A0A3G3JXN9_9BACL</name>
<evidence type="ECO:0000313" key="8">
    <source>
        <dbReference type="Proteomes" id="UP000269097"/>
    </source>
</evidence>
<feature type="transmembrane region" description="Helical" evidence="6">
    <location>
        <begin position="193"/>
        <end position="215"/>
    </location>
</feature>
<protein>
    <submittedName>
        <fullName evidence="7">Formate/nitrite transporter family protein</fullName>
    </submittedName>
</protein>
<dbReference type="InterPro" id="IPR023271">
    <property type="entry name" value="Aquaporin-like"/>
</dbReference>
<keyword evidence="2 6" id="KW-0812">Transmembrane</keyword>
<dbReference type="RefSeq" id="WP_123040339.1">
    <property type="nucleotide sequence ID" value="NZ_CP033433.1"/>
</dbReference>
<evidence type="ECO:0000256" key="6">
    <source>
        <dbReference type="SAM" id="Phobius"/>
    </source>
</evidence>
<dbReference type="AlphaFoldDB" id="A0A3G3JXN9"/>